<gene>
    <name evidence="3" type="ORF">OB955_17970</name>
    <name evidence="2" type="ORF">OB960_10475</name>
</gene>
<dbReference type="SMART" id="SM00564">
    <property type="entry name" value="PQQ"/>
    <property type="match status" value="5"/>
</dbReference>
<keyword evidence="4" id="KW-1185">Reference proteome</keyword>
<sequence length="376" mass="41177">MTSLNRRQYLAVAGTGVSGGLAGCVGSLEEAISDDSHVLETDGPVSVDWSHALADDAVGRPTVSGTTIAVGGRDGEVTAVDVESHETEWVYDGTPTRDPFPVASNDEYVFVWDVDHVEAIQWENGSVHWQSERVSASMESVRYGSLAVDGTLLYAGVEHPTAFDADTGDLRWENRNLDGRSEPPVFEDDGMYVPTQDGVAVLDRTDGSIVEGSPDGSPLRYQQDELYSMARPSVTDDEVAFQAGDVYVYERGTNDLRWRVEVEGQNHGLVCTDETVFVPSRTELLGLDLQDGSYRTSYDVGTFDIVTTPIVEGDSVYVGCRNDTAEEGKLYAFDTTSRDTNWRVSVDEQLRTEPVFHEGTIYIAGTDHLFALTEET</sequence>
<evidence type="ECO:0000313" key="4">
    <source>
        <dbReference type="Proteomes" id="UP001320972"/>
    </source>
</evidence>
<proteinExistence type="predicted"/>
<dbReference type="EMBL" id="JAOPKB010000012">
    <property type="protein sequence ID" value="MCU4974611.1"/>
    <property type="molecule type" value="Genomic_DNA"/>
</dbReference>
<dbReference type="InterPro" id="IPR018391">
    <property type="entry name" value="PQQ_b-propeller_rpt"/>
</dbReference>
<dbReference type="AlphaFoldDB" id="A0AAP2YYE7"/>
<dbReference type="Proteomes" id="UP001320972">
    <property type="component" value="Unassembled WGS sequence"/>
</dbReference>
<dbReference type="InterPro" id="IPR002372">
    <property type="entry name" value="PQQ_rpt_dom"/>
</dbReference>
<protein>
    <submittedName>
        <fullName evidence="2">PQQ-like beta-propeller repeat protein</fullName>
    </submittedName>
</protein>
<dbReference type="PROSITE" id="PS51257">
    <property type="entry name" value="PROKAR_LIPOPROTEIN"/>
    <property type="match status" value="1"/>
</dbReference>
<dbReference type="PANTHER" id="PTHR34512:SF30">
    <property type="entry name" value="OUTER MEMBRANE PROTEIN ASSEMBLY FACTOR BAMB"/>
    <property type="match status" value="1"/>
</dbReference>
<evidence type="ECO:0000259" key="1">
    <source>
        <dbReference type="Pfam" id="PF13360"/>
    </source>
</evidence>
<dbReference type="SUPFAM" id="SSF50998">
    <property type="entry name" value="Quinoprotein alcohol dehydrogenase-like"/>
    <property type="match status" value="2"/>
</dbReference>
<dbReference type="InterPro" id="IPR011047">
    <property type="entry name" value="Quinoprotein_ADH-like_sf"/>
</dbReference>
<organism evidence="2 5">
    <name type="scientific">Natronoglomus mannanivorans</name>
    <dbReference type="NCBI Taxonomy" id="2979990"/>
    <lineage>
        <taxon>Archaea</taxon>
        <taxon>Methanobacteriati</taxon>
        <taxon>Methanobacteriota</taxon>
        <taxon>Stenosarchaea group</taxon>
        <taxon>Halobacteria</taxon>
        <taxon>Halobacteriales</taxon>
        <taxon>Natrialbaceae</taxon>
        <taxon>Natronoglomus</taxon>
    </lineage>
</organism>
<dbReference type="InterPro" id="IPR015943">
    <property type="entry name" value="WD40/YVTN_repeat-like_dom_sf"/>
</dbReference>
<comment type="caution">
    <text evidence="2">The sequence shown here is derived from an EMBL/GenBank/DDBJ whole genome shotgun (WGS) entry which is preliminary data.</text>
</comment>
<dbReference type="Gene3D" id="2.130.10.10">
    <property type="entry name" value="YVTN repeat-like/Quinoprotein amine dehydrogenase"/>
    <property type="match status" value="2"/>
</dbReference>
<reference evidence="2 4" key="1">
    <citation type="submission" date="2022-09" db="EMBL/GenBank/DDBJ databases">
        <title>Enrichment on poylsaccharides allowed isolation of novel metabolic and taxonomic groups of Haloarchaea.</title>
        <authorList>
            <person name="Sorokin D.Y."/>
            <person name="Elcheninov A.G."/>
            <person name="Khizhniak T.V."/>
            <person name="Kolganova T.V."/>
            <person name="Kublanov I.V."/>
        </authorList>
    </citation>
    <scope>NUCLEOTIDE SEQUENCE</scope>
    <source>
        <strain evidence="3 4">AArc-m2/3/4</strain>
        <strain evidence="2">AArc-xg1-1</strain>
    </source>
</reference>
<dbReference type="Proteomes" id="UP001321018">
    <property type="component" value="Unassembled WGS sequence"/>
</dbReference>
<dbReference type="Pfam" id="PF13360">
    <property type="entry name" value="PQQ_2"/>
    <property type="match status" value="1"/>
</dbReference>
<feature type="domain" description="Pyrrolo-quinoline quinone repeat" evidence="1">
    <location>
        <begin position="47"/>
        <end position="210"/>
    </location>
</feature>
<dbReference type="PANTHER" id="PTHR34512">
    <property type="entry name" value="CELL SURFACE PROTEIN"/>
    <property type="match status" value="1"/>
</dbReference>
<name>A0AAP2YYE7_9EURY</name>
<dbReference type="RefSeq" id="WP_338003651.1">
    <property type="nucleotide sequence ID" value="NZ_JAOPKA010000005.1"/>
</dbReference>
<accession>A0AAP2YYE7</accession>
<evidence type="ECO:0000313" key="3">
    <source>
        <dbReference type="EMBL" id="MCU4974611.1"/>
    </source>
</evidence>
<evidence type="ECO:0000313" key="2">
    <source>
        <dbReference type="EMBL" id="MCU4741821.1"/>
    </source>
</evidence>
<dbReference type="EMBL" id="JAOPKA010000005">
    <property type="protein sequence ID" value="MCU4741821.1"/>
    <property type="molecule type" value="Genomic_DNA"/>
</dbReference>
<evidence type="ECO:0000313" key="5">
    <source>
        <dbReference type="Proteomes" id="UP001321018"/>
    </source>
</evidence>